<name>A0A836CL73_9STRA</name>
<evidence type="ECO:0000313" key="2">
    <source>
        <dbReference type="Proteomes" id="UP000664859"/>
    </source>
</evidence>
<organism evidence="1 2">
    <name type="scientific">Tribonema minus</name>
    <dbReference type="NCBI Taxonomy" id="303371"/>
    <lineage>
        <taxon>Eukaryota</taxon>
        <taxon>Sar</taxon>
        <taxon>Stramenopiles</taxon>
        <taxon>Ochrophyta</taxon>
        <taxon>PX clade</taxon>
        <taxon>Xanthophyceae</taxon>
        <taxon>Tribonematales</taxon>
        <taxon>Tribonemataceae</taxon>
        <taxon>Tribonema</taxon>
    </lineage>
</organism>
<accession>A0A836CL73</accession>
<evidence type="ECO:0000313" key="1">
    <source>
        <dbReference type="EMBL" id="KAG5190645.1"/>
    </source>
</evidence>
<reference evidence="1" key="1">
    <citation type="submission" date="2021-02" db="EMBL/GenBank/DDBJ databases">
        <title>First Annotated Genome of the Yellow-green Alga Tribonema minus.</title>
        <authorList>
            <person name="Mahan K.M."/>
        </authorList>
    </citation>
    <scope>NUCLEOTIDE SEQUENCE</scope>
    <source>
        <strain evidence="1">UTEX B ZZ1240</strain>
    </source>
</reference>
<protein>
    <submittedName>
        <fullName evidence="1">Uncharacterized protein</fullName>
    </submittedName>
</protein>
<dbReference type="Proteomes" id="UP000664859">
    <property type="component" value="Unassembled WGS sequence"/>
</dbReference>
<sequence length="249" mass="27835">MDPQVLTLCELYEEPLRVLFRRYATRHGTRVKDAALDRAGFLRFVDDFSTLRAIDFGSAELQRIFAASRGDHRSRKLGRTSRAAGAWGLGTQLNGSRTHARFTACHSDSWAERTGRRGGRSGSGHSIMKYCPSNAQTGRLSRSAPRMCALNTKRNMLALCRKARRRLPRRRRTRGRRCCPSPTLSRAWRGSPLRRRPGRSRCAPSSRCCLRGSTSTSRCLRVRSGCDGCALLHELLRVAEIQSTTGGGK</sequence>
<comment type="caution">
    <text evidence="1">The sequence shown here is derived from an EMBL/GenBank/DDBJ whole genome shotgun (WGS) entry which is preliminary data.</text>
</comment>
<dbReference type="EMBL" id="JAFCMP010000031">
    <property type="protein sequence ID" value="KAG5190645.1"/>
    <property type="molecule type" value="Genomic_DNA"/>
</dbReference>
<keyword evidence="2" id="KW-1185">Reference proteome</keyword>
<dbReference type="AlphaFoldDB" id="A0A836CL73"/>
<proteinExistence type="predicted"/>
<gene>
    <name evidence="1" type="ORF">JKP88DRAFT_232061</name>
</gene>